<evidence type="ECO:0000313" key="2">
    <source>
        <dbReference type="Proteomes" id="UP000183371"/>
    </source>
</evidence>
<proteinExistence type="predicted"/>
<accession>A0A1I7E0B2</accession>
<dbReference type="AlphaFoldDB" id="A0A1I7E0B2"/>
<organism evidence="1 2">
    <name type="scientific">Pseudovibrio denitrificans</name>
    <dbReference type="NCBI Taxonomy" id="258256"/>
    <lineage>
        <taxon>Bacteria</taxon>
        <taxon>Pseudomonadati</taxon>
        <taxon>Pseudomonadota</taxon>
        <taxon>Alphaproteobacteria</taxon>
        <taxon>Hyphomicrobiales</taxon>
        <taxon>Stappiaceae</taxon>
        <taxon>Pseudovibrio</taxon>
    </lineage>
</organism>
<name>A0A1I7E0B2_9HYPH</name>
<dbReference type="Proteomes" id="UP000183371">
    <property type="component" value="Unassembled WGS sequence"/>
</dbReference>
<evidence type="ECO:0000313" key="1">
    <source>
        <dbReference type="EMBL" id="SFU17354.1"/>
    </source>
</evidence>
<gene>
    <name evidence="1" type="ORF">SAMN05444141_1173</name>
</gene>
<keyword evidence="2" id="KW-1185">Reference proteome</keyword>
<dbReference type="EMBL" id="FPBD01000017">
    <property type="protein sequence ID" value="SFU17354.1"/>
    <property type="molecule type" value="Genomic_DNA"/>
</dbReference>
<dbReference type="RefSeq" id="WP_054785747.1">
    <property type="nucleotide sequence ID" value="NZ_FPBD01000017.1"/>
</dbReference>
<reference evidence="2" key="1">
    <citation type="submission" date="2016-10" db="EMBL/GenBank/DDBJ databases">
        <authorList>
            <person name="Varghese N."/>
            <person name="Submissions S."/>
        </authorList>
    </citation>
    <scope>NUCLEOTIDE SEQUENCE [LARGE SCALE GENOMIC DNA]</scope>
    <source>
        <strain evidence="2">DSM 17465</strain>
    </source>
</reference>
<protein>
    <submittedName>
        <fullName evidence="1">Uncharacterized protein</fullName>
    </submittedName>
</protein>
<sequence length="156" mass="18000">MSDLIEVVLENLTESNISKLLFTLVGKFKNIENIECSEEIYLLGNKISDVDIENFKKLQTDATIILKLHHLKVNDVILNHVLLRLVKYDNKYDIDFTFDDKDISSKLDTSILLHLHDYISELGNHFGATQWFAGVEPAIDQKTRFFTNYELGPLKL</sequence>